<dbReference type="AlphaFoldDB" id="A0A1J4JNB6"/>
<comment type="caution">
    <text evidence="11">The sequence shown here is derived from an EMBL/GenBank/DDBJ whole genome shotgun (WGS) entry which is preliminary data.</text>
</comment>
<dbReference type="PANTHER" id="PTHR11668">
    <property type="entry name" value="SERINE/THREONINE PROTEIN PHOSPHATASE"/>
    <property type="match status" value="1"/>
</dbReference>
<comment type="catalytic activity">
    <reaction evidence="7 8">
        <text>O-phospho-L-threonyl-[protein] + H2O = L-threonyl-[protein] + phosphate</text>
        <dbReference type="Rhea" id="RHEA:47004"/>
        <dbReference type="Rhea" id="RHEA-COMP:11060"/>
        <dbReference type="Rhea" id="RHEA-COMP:11605"/>
        <dbReference type="ChEBI" id="CHEBI:15377"/>
        <dbReference type="ChEBI" id="CHEBI:30013"/>
        <dbReference type="ChEBI" id="CHEBI:43474"/>
        <dbReference type="ChEBI" id="CHEBI:61977"/>
        <dbReference type="EC" id="3.1.3.16"/>
    </reaction>
</comment>
<comment type="catalytic activity">
    <reaction evidence="6">
        <text>O-phospho-L-seryl-[protein] + H2O = L-seryl-[protein] + phosphate</text>
        <dbReference type="Rhea" id="RHEA:20629"/>
        <dbReference type="Rhea" id="RHEA-COMP:9863"/>
        <dbReference type="Rhea" id="RHEA-COMP:11604"/>
        <dbReference type="ChEBI" id="CHEBI:15377"/>
        <dbReference type="ChEBI" id="CHEBI:29999"/>
        <dbReference type="ChEBI" id="CHEBI:43474"/>
        <dbReference type="ChEBI" id="CHEBI:83421"/>
        <dbReference type="EC" id="3.1.3.16"/>
    </reaction>
</comment>
<dbReference type="OrthoDB" id="10440027at2759"/>
<evidence type="ECO:0000256" key="2">
    <source>
        <dbReference type="ARBA" id="ARBA00022723"/>
    </source>
</evidence>
<dbReference type="CDD" id="cd00144">
    <property type="entry name" value="MPP_PPP_family"/>
    <property type="match status" value="1"/>
</dbReference>
<feature type="compositionally biased region" description="Acidic residues" evidence="9">
    <location>
        <begin position="290"/>
        <end position="303"/>
    </location>
</feature>
<reference evidence="11" key="1">
    <citation type="submission" date="2016-10" db="EMBL/GenBank/DDBJ databases">
        <authorList>
            <person name="Benchimol M."/>
            <person name="Almeida L.G."/>
            <person name="Vasconcelos A.T."/>
            <person name="Perreira-Neves A."/>
            <person name="Rosa I.A."/>
            <person name="Tasca T."/>
            <person name="Bogo M.R."/>
            <person name="de Souza W."/>
        </authorList>
    </citation>
    <scope>NUCLEOTIDE SEQUENCE [LARGE SCALE GENOMIC DNA]</scope>
    <source>
        <strain evidence="11">K</strain>
    </source>
</reference>
<dbReference type="InterPro" id="IPR004843">
    <property type="entry name" value="Calcineurin-like_PHP"/>
</dbReference>
<dbReference type="InterPro" id="IPR029052">
    <property type="entry name" value="Metallo-depent_PP-like"/>
</dbReference>
<feature type="region of interest" description="Disordered" evidence="9">
    <location>
        <begin position="288"/>
        <end position="322"/>
    </location>
</feature>
<dbReference type="EMBL" id="MLAK01001026">
    <property type="protein sequence ID" value="OHS99035.1"/>
    <property type="molecule type" value="Genomic_DNA"/>
</dbReference>
<evidence type="ECO:0000256" key="9">
    <source>
        <dbReference type="SAM" id="MobiDB-lite"/>
    </source>
</evidence>
<dbReference type="InterPro" id="IPR006186">
    <property type="entry name" value="Ser/Thr-sp_prot-phosphatase"/>
</dbReference>
<dbReference type="EC" id="3.1.3.16" evidence="8"/>
<gene>
    <name evidence="11" type="primary">sds21</name>
    <name evidence="11" type="ORF">TRFO_08588</name>
</gene>
<name>A0A1J4JNB6_9EUKA</name>
<keyword evidence="5" id="KW-0464">Manganese</keyword>
<evidence type="ECO:0000256" key="6">
    <source>
        <dbReference type="ARBA" id="ARBA00047761"/>
    </source>
</evidence>
<evidence type="ECO:0000256" key="5">
    <source>
        <dbReference type="ARBA" id="ARBA00023211"/>
    </source>
</evidence>
<dbReference type="GO" id="GO:0004722">
    <property type="term" value="F:protein serine/threonine phosphatase activity"/>
    <property type="evidence" value="ECO:0007669"/>
    <property type="project" value="UniProtKB-EC"/>
</dbReference>
<keyword evidence="12" id="KW-1185">Reference proteome</keyword>
<evidence type="ECO:0000256" key="3">
    <source>
        <dbReference type="ARBA" id="ARBA00022801"/>
    </source>
</evidence>
<evidence type="ECO:0000313" key="11">
    <source>
        <dbReference type="EMBL" id="OHS99035.1"/>
    </source>
</evidence>
<dbReference type="InterPro" id="IPR050341">
    <property type="entry name" value="PP1_catalytic_subunit"/>
</dbReference>
<dbReference type="GeneID" id="94829084"/>
<dbReference type="GO" id="GO:0046872">
    <property type="term" value="F:metal ion binding"/>
    <property type="evidence" value="ECO:0007669"/>
    <property type="project" value="UniProtKB-KW"/>
</dbReference>
<feature type="compositionally biased region" description="Basic and acidic residues" evidence="9">
    <location>
        <begin position="305"/>
        <end position="318"/>
    </location>
</feature>
<evidence type="ECO:0000256" key="4">
    <source>
        <dbReference type="ARBA" id="ARBA00022912"/>
    </source>
</evidence>
<keyword evidence="4" id="KW-0904">Protein phosphatase</keyword>
<comment type="cofactor">
    <cofactor evidence="1">
        <name>Mn(2+)</name>
        <dbReference type="ChEBI" id="CHEBI:29035"/>
    </cofactor>
</comment>
<evidence type="ECO:0000256" key="1">
    <source>
        <dbReference type="ARBA" id="ARBA00001936"/>
    </source>
</evidence>
<feature type="domain" description="Serine/threonine specific protein phosphatases" evidence="10">
    <location>
        <begin position="118"/>
        <end position="123"/>
    </location>
</feature>
<dbReference type="Pfam" id="PF00149">
    <property type="entry name" value="Metallophos"/>
    <property type="match status" value="1"/>
</dbReference>
<dbReference type="VEuPathDB" id="TrichDB:TRFO_08588"/>
<dbReference type="PRINTS" id="PR00114">
    <property type="entry name" value="STPHPHTASE"/>
</dbReference>
<dbReference type="Gene3D" id="3.60.21.10">
    <property type="match status" value="1"/>
</dbReference>
<sequence>MQKYELYDIVLSVLTSRIFKGSDVSPPRVGDVLKMIKSTKSIFNEESSLLRLHGEYTIVGDLHGNVDDLLRIFEDNSYPPDGKYVFTGDYVDRGLNSVEILLLLFALKNLYPEHIFLLRGNHESEDICSVYGFQSECEEKLGTEVFEAFIRSFSFMPFAAVINDSEFCVHGGICPEISELSQIEELKRPMLTSESLISNGILWSDPRADSMGFEPSDRGTGFLFNEEKLNMFLKANNLKCLIRSHESCMEGIDKPFGPNGNCITVFSNSDYCGMENTAAVIRVCQRNNENDDNNNDNNEDSIEENQNKDQKEDNKEPNENNDQLIIRTYEPLSNKDVSLRHVIIPEWIFTNNVPKASMQVPSFQFHEDDIINTIIESQFDLFYSDM</sequence>
<evidence type="ECO:0000259" key="10">
    <source>
        <dbReference type="PROSITE" id="PS00125"/>
    </source>
</evidence>
<dbReference type="GO" id="GO:0005634">
    <property type="term" value="C:nucleus"/>
    <property type="evidence" value="ECO:0007669"/>
    <property type="project" value="TreeGrafter"/>
</dbReference>
<dbReference type="RefSeq" id="XP_068352172.1">
    <property type="nucleotide sequence ID" value="XM_068494380.1"/>
</dbReference>
<dbReference type="PANTHER" id="PTHR11668:SF300">
    <property type="entry name" value="SERINE_THREONINE-PROTEIN PHOSPHATASE"/>
    <property type="match status" value="1"/>
</dbReference>
<accession>A0A1J4JNB6</accession>
<dbReference type="GO" id="GO:0005737">
    <property type="term" value="C:cytoplasm"/>
    <property type="evidence" value="ECO:0007669"/>
    <property type="project" value="TreeGrafter"/>
</dbReference>
<dbReference type="Proteomes" id="UP000179807">
    <property type="component" value="Unassembled WGS sequence"/>
</dbReference>
<dbReference type="PROSITE" id="PS00125">
    <property type="entry name" value="SER_THR_PHOSPHATASE"/>
    <property type="match status" value="1"/>
</dbReference>
<keyword evidence="3 8" id="KW-0378">Hydrolase</keyword>
<protein>
    <recommendedName>
        <fullName evidence="8">Serine/threonine-protein phosphatase</fullName>
        <ecNumber evidence="8">3.1.3.16</ecNumber>
    </recommendedName>
</protein>
<evidence type="ECO:0000256" key="8">
    <source>
        <dbReference type="RuleBase" id="RU004273"/>
    </source>
</evidence>
<proteinExistence type="inferred from homology"/>
<evidence type="ECO:0000256" key="7">
    <source>
        <dbReference type="ARBA" id="ARBA00048336"/>
    </source>
</evidence>
<comment type="similarity">
    <text evidence="8">Belongs to the PPP phosphatase family.</text>
</comment>
<dbReference type="SUPFAM" id="SSF56300">
    <property type="entry name" value="Metallo-dependent phosphatases"/>
    <property type="match status" value="1"/>
</dbReference>
<keyword evidence="2" id="KW-0479">Metal-binding</keyword>
<evidence type="ECO:0000313" key="12">
    <source>
        <dbReference type="Proteomes" id="UP000179807"/>
    </source>
</evidence>
<dbReference type="SMART" id="SM00156">
    <property type="entry name" value="PP2Ac"/>
    <property type="match status" value="1"/>
</dbReference>
<organism evidence="11 12">
    <name type="scientific">Tritrichomonas foetus</name>
    <dbReference type="NCBI Taxonomy" id="1144522"/>
    <lineage>
        <taxon>Eukaryota</taxon>
        <taxon>Metamonada</taxon>
        <taxon>Parabasalia</taxon>
        <taxon>Tritrichomonadida</taxon>
        <taxon>Tritrichomonadidae</taxon>
        <taxon>Tritrichomonas</taxon>
    </lineage>
</organism>